<evidence type="ECO:0000256" key="1">
    <source>
        <dbReference type="ARBA" id="ARBA00010688"/>
    </source>
</evidence>
<dbReference type="AlphaFoldDB" id="A0A098EH84"/>
<feature type="domain" description="Carbohydrate kinase PfkB" evidence="6">
    <location>
        <begin position="5"/>
        <end position="303"/>
    </location>
</feature>
<proteinExistence type="inferred from homology"/>
<gene>
    <name evidence="7" type="primary">kdgK_1</name>
    <name evidence="7" type="ORF">BN1080_00572</name>
</gene>
<keyword evidence="5" id="KW-0067">ATP-binding</keyword>
<name>A0A098EH84_9BACL</name>
<dbReference type="GO" id="GO:0005524">
    <property type="term" value="F:ATP binding"/>
    <property type="evidence" value="ECO:0007669"/>
    <property type="project" value="UniProtKB-KW"/>
</dbReference>
<dbReference type="RefSeq" id="WP_052650337.1">
    <property type="nucleotide sequence ID" value="NZ_CCXS01000001.1"/>
</dbReference>
<comment type="similarity">
    <text evidence="1">Belongs to the carbohydrate kinase PfkB family.</text>
</comment>
<accession>A0A098EH84</accession>
<sequence>MENTKHVLVYGDAFVDYIAQTIENNSFNRHLGGATVNVAAGVSRLGIPSAFITISGDDETSAFVREELEREGVNLAYSVLMPEKRVSGVYVHLTPEFDRIFAKYENDTPDLQVMKADLQEEAFEKASVFHICSGTTFHPDALSTTLEAMNMAKKHGAIFSFDVNIRPLRWESEEQCRETVKGFLPSVDVLKLAKEEAIFLMETATWEEGIERLAEFQIPLIFVTDGENGTYAVFEGEILHVPVVPVKPVDTTGAGDAFMAGILRHIHLNGLPATREEVMACAHFGNKLGAICTTKPGALTALPRLEELENFFD</sequence>
<dbReference type="Proteomes" id="UP000043699">
    <property type="component" value="Unassembled WGS sequence"/>
</dbReference>
<dbReference type="STRING" id="1499687.BN1080_00572"/>
<keyword evidence="2" id="KW-0808">Transferase</keyword>
<evidence type="ECO:0000313" key="8">
    <source>
        <dbReference type="Proteomes" id="UP000043699"/>
    </source>
</evidence>
<dbReference type="PANTHER" id="PTHR43085">
    <property type="entry name" value="HEXOKINASE FAMILY MEMBER"/>
    <property type="match status" value="1"/>
</dbReference>
<evidence type="ECO:0000256" key="5">
    <source>
        <dbReference type="ARBA" id="ARBA00022840"/>
    </source>
</evidence>
<evidence type="ECO:0000259" key="6">
    <source>
        <dbReference type="Pfam" id="PF00294"/>
    </source>
</evidence>
<dbReference type="EMBL" id="CCXS01000001">
    <property type="protein sequence ID" value="CEG21659.1"/>
    <property type="molecule type" value="Genomic_DNA"/>
</dbReference>
<dbReference type="GO" id="GO:0016301">
    <property type="term" value="F:kinase activity"/>
    <property type="evidence" value="ECO:0007669"/>
    <property type="project" value="UniProtKB-KW"/>
</dbReference>
<dbReference type="InterPro" id="IPR050306">
    <property type="entry name" value="PfkB_Carbo_kinase"/>
</dbReference>
<dbReference type="InterPro" id="IPR029056">
    <property type="entry name" value="Ribokinase-like"/>
</dbReference>
<dbReference type="OrthoDB" id="9813569at2"/>
<dbReference type="Gene3D" id="3.40.1190.20">
    <property type="match status" value="1"/>
</dbReference>
<dbReference type="PANTHER" id="PTHR43085:SF1">
    <property type="entry name" value="PSEUDOURIDINE KINASE-RELATED"/>
    <property type="match status" value="1"/>
</dbReference>
<dbReference type="SUPFAM" id="SSF53613">
    <property type="entry name" value="Ribokinase-like"/>
    <property type="match status" value="1"/>
</dbReference>
<dbReference type="InterPro" id="IPR002173">
    <property type="entry name" value="Carboh/pur_kinase_PfkB_CS"/>
</dbReference>
<evidence type="ECO:0000313" key="7">
    <source>
        <dbReference type="EMBL" id="CEG21659.1"/>
    </source>
</evidence>
<dbReference type="Pfam" id="PF00294">
    <property type="entry name" value="PfkB"/>
    <property type="match status" value="1"/>
</dbReference>
<keyword evidence="4 7" id="KW-0418">Kinase</keyword>
<evidence type="ECO:0000256" key="3">
    <source>
        <dbReference type="ARBA" id="ARBA00022741"/>
    </source>
</evidence>
<keyword evidence="8" id="KW-1185">Reference proteome</keyword>
<evidence type="ECO:0000256" key="2">
    <source>
        <dbReference type="ARBA" id="ARBA00022679"/>
    </source>
</evidence>
<dbReference type="PROSITE" id="PS00584">
    <property type="entry name" value="PFKB_KINASES_2"/>
    <property type="match status" value="1"/>
</dbReference>
<reference evidence="7 8" key="1">
    <citation type="submission" date="2014-09" db="EMBL/GenBank/DDBJ databases">
        <authorList>
            <person name="Urmite Genomes Urmite Genomes"/>
        </authorList>
    </citation>
    <scope>NUCLEOTIDE SEQUENCE [LARGE SCALE GENOMIC DNA]</scope>
    <source>
        <strain evidence="7 8">ES2</strain>
    </source>
</reference>
<organism evidence="7 8">
    <name type="scientific">Planococcus massiliensis</name>
    <dbReference type="NCBI Taxonomy" id="1499687"/>
    <lineage>
        <taxon>Bacteria</taxon>
        <taxon>Bacillati</taxon>
        <taxon>Bacillota</taxon>
        <taxon>Bacilli</taxon>
        <taxon>Bacillales</taxon>
        <taxon>Caryophanaceae</taxon>
        <taxon>Planococcus</taxon>
    </lineage>
</organism>
<evidence type="ECO:0000256" key="4">
    <source>
        <dbReference type="ARBA" id="ARBA00022777"/>
    </source>
</evidence>
<dbReference type="CDD" id="cd01167">
    <property type="entry name" value="bac_FRK"/>
    <property type="match status" value="1"/>
</dbReference>
<keyword evidence="3" id="KW-0547">Nucleotide-binding</keyword>
<protein>
    <submittedName>
        <fullName evidence="7">2-dehydro-3-deoxygluconokinase</fullName>
    </submittedName>
</protein>
<dbReference type="InterPro" id="IPR011611">
    <property type="entry name" value="PfkB_dom"/>
</dbReference>